<reference evidence="5" key="1">
    <citation type="submission" date="2015-07" db="EMBL/GenBank/DDBJ databases">
        <title>Adaptation to a free-living lifestyle via gene acquisitions in the diplomonad Trepomonas sp. PC1.</title>
        <authorList>
            <person name="Xu F."/>
            <person name="Jerlstrom-Hultqvist J."/>
            <person name="Kolisko M."/>
            <person name="Simpson A.G.B."/>
            <person name="Roger A.J."/>
            <person name="Svard S.G."/>
            <person name="Andersson J.O."/>
        </authorList>
    </citation>
    <scope>NUCLEOTIDE SEQUENCE</scope>
    <source>
        <strain evidence="5">PC1</strain>
    </source>
</reference>
<feature type="domain" description="VWFA" evidence="4">
    <location>
        <begin position="890"/>
        <end position="1025"/>
    </location>
</feature>
<evidence type="ECO:0000256" key="1">
    <source>
        <dbReference type="ARBA" id="ARBA00022741"/>
    </source>
</evidence>
<evidence type="ECO:0000259" key="4">
    <source>
        <dbReference type="PROSITE" id="PS50234"/>
    </source>
</evidence>
<dbReference type="PROSITE" id="PS50234">
    <property type="entry name" value="VWFA"/>
    <property type="match status" value="1"/>
</dbReference>
<gene>
    <name evidence="5" type="ORF">TPC1_17321</name>
</gene>
<evidence type="ECO:0000256" key="3">
    <source>
        <dbReference type="SAM" id="MobiDB-lite"/>
    </source>
</evidence>
<evidence type="ECO:0000313" key="5">
    <source>
        <dbReference type="EMBL" id="JAP91146.1"/>
    </source>
</evidence>
<feature type="non-terminal residue" evidence="5">
    <location>
        <position position="1069"/>
    </location>
</feature>
<feature type="compositionally biased region" description="Basic and acidic residues" evidence="3">
    <location>
        <begin position="620"/>
        <end position="630"/>
    </location>
</feature>
<feature type="compositionally biased region" description="Acidic residues" evidence="3">
    <location>
        <begin position="563"/>
        <end position="574"/>
    </location>
</feature>
<feature type="compositionally biased region" description="Acidic residues" evidence="3">
    <location>
        <begin position="457"/>
        <end position="472"/>
    </location>
</feature>
<dbReference type="AlphaFoldDB" id="A0A146K678"/>
<protein>
    <submittedName>
        <fullName evidence="5">Midasin</fullName>
    </submittedName>
</protein>
<dbReference type="GO" id="GO:0005634">
    <property type="term" value="C:nucleus"/>
    <property type="evidence" value="ECO:0007669"/>
    <property type="project" value="TreeGrafter"/>
</dbReference>
<proteinExistence type="predicted"/>
<accession>A0A146K678</accession>
<dbReference type="SUPFAM" id="SSF53300">
    <property type="entry name" value="vWA-like"/>
    <property type="match status" value="1"/>
</dbReference>
<dbReference type="GO" id="GO:0005524">
    <property type="term" value="F:ATP binding"/>
    <property type="evidence" value="ECO:0007669"/>
    <property type="project" value="UniProtKB-KW"/>
</dbReference>
<dbReference type="EMBL" id="GDID01005460">
    <property type="protein sequence ID" value="JAP91146.1"/>
    <property type="molecule type" value="Transcribed_RNA"/>
</dbReference>
<feature type="compositionally biased region" description="Acidic residues" evidence="3">
    <location>
        <begin position="482"/>
        <end position="497"/>
    </location>
</feature>
<organism evidence="5">
    <name type="scientific">Trepomonas sp. PC1</name>
    <dbReference type="NCBI Taxonomy" id="1076344"/>
    <lineage>
        <taxon>Eukaryota</taxon>
        <taxon>Metamonada</taxon>
        <taxon>Diplomonadida</taxon>
        <taxon>Hexamitidae</taxon>
        <taxon>Hexamitinae</taxon>
        <taxon>Trepomonas</taxon>
    </lineage>
</organism>
<feature type="compositionally biased region" description="Basic and acidic residues" evidence="3">
    <location>
        <begin position="745"/>
        <end position="755"/>
    </location>
</feature>
<dbReference type="Gene3D" id="3.40.50.410">
    <property type="entry name" value="von Willebrand factor, type A domain"/>
    <property type="match status" value="1"/>
</dbReference>
<dbReference type="InterPro" id="IPR036465">
    <property type="entry name" value="vWFA_dom_sf"/>
</dbReference>
<keyword evidence="1" id="KW-0547">Nucleotide-binding</keyword>
<feature type="compositionally biased region" description="Basic and acidic residues" evidence="3">
    <location>
        <begin position="429"/>
        <end position="441"/>
    </location>
</feature>
<evidence type="ECO:0000256" key="2">
    <source>
        <dbReference type="ARBA" id="ARBA00022840"/>
    </source>
</evidence>
<feature type="compositionally biased region" description="Basic and acidic residues" evidence="3">
    <location>
        <begin position="551"/>
        <end position="562"/>
    </location>
</feature>
<sequence>DIGQFQIRRDMIKSISLLISESDYQNAEQIVRYLTRLYNESYYLAEEINDYISQQQTGLITQFTAQVKLFQWDERNFVTLREDTKKSHKQVMNILKKYNEIFQMKTIQVLKSNKQVRNTIQLNTVIDDQYKTNLNQINNGDFDYSNSERNQIFDSILVQLIQFHAQTNLFNQQQLILKNILQLLIGECEFGDFQMKELNMDQIQNYFVNFQADIKVEQISCAFFRFVDQLNAVHNDVKQEFPLMQKLVFALISQITEQNIEYLAHVNWDSFDSTKIAISKICNTLLNHFKTNQEIENELIEINKFIQALEKLSNEDFEKIKQACNQLKQIISQQKQPKEIFKPLLSVLNNISIDKALIGQQKQSKIQYQTQAVKEHKIQHQLLFKYGRNFIEMFTCILKNGYLCKQPEQEQQEQQQKQPQSGTGLDQGQADKDITEQVKEENLDEDDIIGNDKEQEQEQEENDKDNGLDMEQDFGGQLQDVEKDDEQNEEQSEDELDKDMGENVNSDKEDIDQREADEDEKQNNVENQEQNQKNEENLVENQEDEDINNSQDKEEVEVKYQEPDENLENFEEIQEQNVSMQTQNEDDVNLSDLFDQVFEEELKKEDSMQELSDIEQIEQVEQKFDEKSDNLEELSEIEQSQIEKEKVEQEEQEQQWNNDEDKKDEGFNKGQNKPDENENENSEQQNSIIAEDDNNEQPTENTKQETKTDVKQEDNLKDKNVQKINKQNLNQQQNKEEIQNIETVNDEKSGDEEKVEANPQNALLDENTKQQLLVDNQIGENMEKQYDKEQSETNQVIEVDKIVEIEKHELPSIQQQYQYLVQDQQMANHSNILAERLKILLEPTLSSQMIGDFKSGKKLNMKKIIPFIASNFRKDKIWLRRTKPSKRTYKLVICVDNSFSIQNNEIIQQIISSLYIIFKAIHNAELGKISICKFGSSFEQIYELQDVFNDQLFINNLEKLTFNDQTSNFSQLFEGVLQIFENEPSSDKLDKIMIVLTDGQINEIQKVGELYRNVIQERILPIFLLYNQKIFEQQVVQFINQDGKRKIIKKLYLEEYPVGNYVVCTQENL</sequence>
<feature type="compositionally biased region" description="Basic and acidic residues" evidence="3">
    <location>
        <begin position="702"/>
        <end position="721"/>
    </location>
</feature>
<dbReference type="PANTHER" id="PTHR48103:SF2">
    <property type="entry name" value="MIDASIN"/>
    <property type="match status" value="1"/>
</dbReference>
<feature type="non-terminal residue" evidence="5">
    <location>
        <position position="1"/>
    </location>
</feature>
<feature type="region of interest" description="Disordered" evidence="3">
    <location>
        <begin position="604"/>
        <end position="755"/>
    </location>
</feature>
<dbReference type="InterPro" id="IPR002035">
    <property type="entry name" value="VWF_A"/>
</dbReference>
<dbReference type="GO" id="GO:0030687">
    <property type="term" value="C:preribosome, large subunit precursor"/>
    <property type="evidence" value="ECO:0007669"/>
    <property type="project" value="TreeGrafter"/>
</dbReference>
<dbReference type="GO" id="GO:0000027">
    <property type="term" value="P:ribosomal large subunit assembly"/>
    <property type="evidence" value="ECO:0007669"/>
    <property type="project" value="TreeGrafter"/>
</dbReference>
<feature type="compositionally biased region" description="Acidic residues" evidence="3">
    <location>
        <begin position="537"/>
        <end position="547"/>
    </location>
</feature>
<feature type="compositionally biased region" description="Low complexity" evidence="3">
    <location>
        <begin position="722"/>
        <end position="733"/>
    </location>
</feature>
<keyword evidence="2" id="KW-0067">ATP-binding</keyword>
<name>A0A146K678_9EUKA</name>
<dbReference type="GO" id="GO:0000055">
    <property type="term" value="P:ribosomal large subunit export from nucleus"/>
    <property type="evidence" value="ECO:0007669"/>
    <property type="project" value="TreeGrafter"/>
</dbReference>
<feature type="compositionally biased region" description="Basic and acidic residues" evidence="3">
    <location>
        <begin position="659"/>
        <end position="676"/>
    </location>
</feature>
<dbReference type="PANTHER" id="PTHR48103">
    <property type="entry name" value="MIDASIN-RELATED"/>
    <property type="match status" value="1"/>
</dbReference>
<feature type="compositionally biased region" description="Basic and acidic residues" evidence="3">
    <location>
        <begin position="498"/>
        <end position="514"/>
    </location>
</feature>
<feature type="region of interest" description="Disordered" evidence="3">
    <location>
        <begin position="409"/>
        <end position="587"/>
    </location>
</feature>